<dbReference type="EMBL" id="CAMXCT010002212">
    <property type="protein sequence ID" value="CAI3996444.1"/>
    <property type="molecule type" value="Genomic_DNA"/>
</dbReference>
<name>A0A9P1CRI8_9DINO</name>
<evidence type="ECO:0000313" key="4">
    <source>
        <dbReference type="Proteomes" id="UP001152797"/>
    </source>
</evidence>
<protein>
    <submittedName>
        <fullName evidence="3">Titin</fullName>
    </submittedName>
</protein>
<accession>A0A9P1CRI8</accession>
<reference evidence="2" key="1">
    <citation type="submission" date="2022-10" db="EMBL/GenBank/DDBJ databases">
        <authorList>
            <person name="Chen Y."/>
            <person name="Dougan E. K."/>
            <person name="Chan C."/>
            <person name="Rhodes N."/>
            <person name="Thang M."/>
        </authorList>
    </citation>
    <scope>NUCLEOTIDE SEQUENCE</scope>
</reference>
<reference evidence="3 4" key="2">
    <citation type="submission" date="2024-05" db="EMBL/GenBank/DDBJ databases">
        <authorList>
            <person name="Chen Y."/>
            <person name="Shah S."/>
            <person name="Dougan E. K."/>
            <person name="Thang M."/>
            <person name="Chan C."/>
        </authorList>
    </citation>
    <scope>NUCLEOTIDE SEQUENCE [LARGE SCALE GENOMIC DNA]</scope>
</reference>
<evidence type="ECO:0000313" key="3">
    <source>
        <dbReference type="EMBL" id="CAL4783756.1"/>
    </source>
</evidence>
<proteinExistence type="predicted"/>
<dbReference type="Proteomes" id="UP001152797">
    <property type="component" value="Unassembled WGS sequence"/>
</dbReference>
<keyword evidence="4" id="KW-1185">Reference proteome</keyword>
<feature type="region of interest" description="Disordered" evidence="1">
    <location>
        <begin position="17"/>
        <end position="67"/>
    </location>
</feature>
<dbReference type="EMBL" id="CAMXCT020002212">
    <property type="protein sequence ID" value="CAL1149819.1"/>
    <property type="molecule type" value="Genomic_DNA"/>
</dbReference>
<evidence type="ECO:0000256" key="1">
    <source>
        <dbReference type="SAM" id="MobiDB-lite"/>
    </source>
</evidence>
<dbReference type="OrthoDB" id="10552738at2759"/>
<evidence type="ECO:0000313" key="2">
    <source>
        <dbReference type="EMBL" id="CAI3996444.1"/>
    </source>
</evidence>
<dbReference type="EMBL" id="CAMXCT030002212">
    <property type="protein sequence ID" value="CAL4783756.1"/>
    <property type="molecule type" value="Genomic_DNA"/>
</dbReference>
<sequence>MTSPLLAQLESGRFTLASERTGAPAQQAPASPIYTQEELLGADSPAQPSPGTGDARGSSNRSSALDSDCLLDSEEAEYLANRVAAGEASEDSLEEAAYLLLSALPSSLDPDAFAIPPPISWAPVAGAPATDRAEEGAVAGGHGVPLRLVARHPDVAWEGDGQLQLLIGAAKRTGDPKDVW</sequence>
<organism evidence="2">
    <name type="scientific">Cladocopium goreaui</name>
    <dbReference type="NCBI Taxonomy" id="2562237"/>
    <lineage>
        <taxon>Eukaryota</taxon>
        <taxon>Sar</taxon>
        <taxon>Alveolata</taxon>
        <taxon>Dinophyceae</taxon>
        <taxon>Suessiales</taxon>
        <taxon>Symbiodiniaceae</taxon>
        <taxon>Cladocopium</taxon>
    </lineage>
</organism>
<dbReference type="AlphaFoldDB" id="A0A9P1CRI8"/>
<gene>
    <name evidence="2" type="ORF">C1SCF055_LOCUS22922</name>
</gene>
<comment type="caution">
    <text evidence="2">The sequence shown here is derived from an EMBL/GenBank/DDBJ whole genome shotgun (WGS) entry which is preliminary data.</text>
</comment>